<keyword evidence="3" id="KW-1185">Reference proteome</keyword>
<dbReference type="Proteomes" id="UP000002651">
    <property type="component" value="Chromosome"/>
</dbReference>
<organism evidence="2 3">
    <name type="scientific">Bacillus spizizenii (strain DSM 15029 / JCM 12233 / NBRC 101239 / NRRL B-23049 / TU-B-10)</name>
    <name type="common">Bacillus subtilis subsp. spizizenii</name>
    <dbReference type="NCBI Taxonomy" id="1052585"/>
    <lineage>
        <taxon>Bacteria</taxon>
        <taxon>Bacillati</taxon>
        <taxon>Bacillota</taxon>
        <taxon>Bacilli</taxon>
        <taxon>Bacillales</taxon>
        <taxon>Bacillaceae</taxon>
        <taxon>Bacillus</taxon>
    </lineage>
</organism>
<accession>G4NR09</accession>
<evidence type="ECO:0000313" key="2">
    <source>
        <dbReference type="EMBL" id="AEP85478.1"/>
    </source>
</evidence>
<feature type="transmembrane region" description="Helical" evidence="1">
    <location>
        <begin position="6"/>
        <end position="28"/>
    </location>
</feature>
<evidence type="ECO:0000256" key="1">
    <source>
        <dbReference type="SAM" id="Phobius"/>
    </source>
</evidence>
<gene>
    <name evidence="2" type="ordered locus">GYO_0781</name>
</gene>
<protein>
    <submittedName>
        <fullName evidence="2">Uncharacterized protein</fullName>
    </submittedName>
</protein>
<proteinExistence type="predicted"/>
<sequence length="56" mass="6698">MVLYFNIQRIIVILTMILFFVWILYGTLNMLLKGVNQKGDQKWAVFRSAFRYTIPI</sequence>
<dbReference type="KEGG" id="bst:GYO_0781"/>
<dbReference type="HOGENOM" id="CLU_3004629_0_0_9"/>
<name>G4NR09_BACS4</name>
<evidence type="ECO:0000313" key="3">
    <source>
        <dbReference type="Proteomes" id="UP000002651"/>
    </source>
</evidence>
<keyword evidence="1" id="KW-0472">Membrane</keyword>
<dbReference type="EMBL" id="CP002905">
    <property type="protein sequence ID" value="AEP85478.1"/>
    <property type="molecule type" value="Genomic_DNA"/>
</dbReference>
<dbReference type="AlphaFoldDB" id="G4NR09"/>
<keyword evidence="1" id="KW-1133">Transmembrane helix</keyword>
<keyword evidence="1" id="KW-0812">Transmembrane</keyword>
<reference evidence="2 3" key="1">
    <citation type="journal article" date="2012" name="J. Bacteriol.">
        <title>Whole-genome sequences of Bacillus subtilis and close relatives.</title>
        <authorList>
            <person name="Earl A.M."/>
            <person name="Eppinger M."/>
            <person name="Fricke W.F."/>
            <person name="Rosovitz M.J."/>
            <person name="Rasko D.A."/>
            <person name="Daugherty S."/>
            <person name="Losick R."/>
            <person name="Kolter R."/>
            <person name="Ravel J."/>
        </authorList>
    </citation>
    <scope>NUCLEOTIDE SEQUENCE [LARGE SCALE GENOMIC DNA]</scope>
    <source>
        <strain evidence="3">DSM 15029 / JCM 12233 / NBRC 101239 / NRRL B-23049 / TU-B-10</strain>
    </source>
</reference>